<dbReference type="AlphaFoldDB" id="A0A2S8GN33"/>
<dbReference type="RefSeq" id="WP_105335553.1">
    <property type="nucleotide sequence ID" value="NZ_PUHZ01000012.1"/>
</dbReference>
<dbReference type="OrthoDB" id="272082at2"/>
<proteinExistence type="predicted"/>
<organism evidence="1 2">
    <name type="scientific">Blastopirellula marina</name>
    <dbReference type="NCBI Taxonomy" id="124"/>
    <lineage>
        <taxon>Bacteria</taxon>
        <taxon>Pseudomonadati</taxon>
        <taxon>Planctomycetota</taxon>
        <taxon>Planctomycetia</taxon>
        <taxon>Pirellulales</taxon>
        <taxon>Pirellulaceae</taxon>
        <taxon>Blastopirellula</taxon>
    </lineage>
</organism>
<evidence type="ECO:0000313" key="2">
    <source>
        <dbReference type="Proteomes" id="UP000237819"/>
    </source>
</evidence>
<sequence length="126" mass="15281">MVTLLLLLTAVPLEAAAVDQVDLIEVNHLYDSQGRHVIDQLIFWDWNRDHFEIRAWRLIKAETQLPRRDWNRGQYVCYWRDMQQLRKVWAPRKRETWTTHDPEVLQRELRPIEARRELSAARKTSH</sequence>
<gene>
    <name evidence="1" type="ORF">C5Y93_11385</name>
</gene>
<name>A0A2S8GN33_9BACT</name>
<reference evidence="1 2" key="1">
    <citation type="submission" date="2018-02" db="EMBL/GenBank/DDBJ databases">
        <title>Comparative genomes isolates from brazilian mangrove.</title>
        <authorList>
            <person name="Araujo J.E."/>
            <person name="Taketani R.G."/>
            <person name="Silva M.C.P."/>
            <person name="Loureco M.V."/>
            <person name="Andreote F.D."/>
        </authorList>
    </citation>
    <scope>NUCLEOTIDE SEQUENCE [LARGE SCALE GENOMIC DNA]</scope>
    <source>
        <strain evidence="1 2">Nap-Phe MGV</strain>
    </source>
</reference>
<comment type="caution">
    <text evidence="1">The sequence shown here is derived from an EMBL/GenBank/DDBJ whole genome shotgun (WGS) entry which is preliminary data.</text>
</comment>
<dbReference type="Proteomes" id="UP000237819">
    <property type="component" value="Unassembled WGS sequence"/>
</dbReference>
<dbReference type="EMBL" id="PUHZ01000012">
    <property type="protein sequence ID" value="PQO45853.1"/>
    <property type="molecule type" value="Genomic_DNA"/>
</dbReference>
<evidence type="ECO:0000313" key="1">
    <source>
        <dbReference type="EMBL" id="PQO45853.1"/>
    </source>
</evidence>
<accession>A0A2S8GN33</accession>
<protein>
    <submittedName>
        <fullName evidence="1">Uncharacterized protein</fullName>
    </submittedName>
</protein>